<evidence type="ECO:0000256" key="2">
    <source>
        <dbReference type="SAM" id="MobiDB-lite"/>
    </source>
</evidence>
<dbReference type="AlphaFoldDB" id="A0A017SGU3"/>
<evidence type="ECO:0000313" key="4">
    <source>
        <dbReference type="Proteomes" id="UP000019804"/>
    </source>
</evidence>
<protein>
    <recommendedName>
        <fullName evidence="5">Cyclase</fullName>
    </recommendedName>
</protein>
<dbReference type="PANTHER" id="PTHR34861:SF10">
    <property type="entry name" value="CYCLASE"/>
    <property type="match status" value="1"/>
</dbReference>
<evidence type="ECO:0000256" key="1">
    <source>
        <dbReference type="ARBA" id="ARBA00007865"/>
    </source>
</evidence>
<feature type="region of interest" description="Disordered" evidence="2">
    <location>
        <begin position="1"/>
        <end position="28"/>
    </location>
</feature>
<feature type="compositionally biased region" description="Polar residues" evidence="2">
    <location>
        <begin position="1"/>
        <end position="19"/>
    </location>
</feature>
<dbReference type="Pfam" id="PF04199">
    <property type="entry name" value="Cyclase"/>
    <property type="match status" value="1"/>
</dbReference>
<reference evidence="4" key="1">
    <citation type="journal article" date="2014" name="Nat. Commun.">
        <title>Genomic adaptations of the halophilic Dead Sea filamentous fungus Eurotium rubrum.</title>
        <authorList>
            <person name="Kis-Papo T."/>
            <person name="Weig A.R."/>
            <person name="Riley R."/>
            <person name="Persoh D."/>
            <person name="Salamov A."/>
            <person name="Sun H."/>
            <person name="Lipzen A."/>
            <person name="Wasser S.P."/>
            <person name="Rambold G."/>
            <person name="Grigoriev I.V."/>
            <person name="Nevo E."/>
        </authorList>
    </citation>
    <scope>NUCLEOTIDE SEQUENCE [LARGE SCALE GENOMIC DNA]</scope>
    <source>
        <strain evidence="4">CBS 135680</strain>
    </source>
</reference>
<dbReference type="STRING" id="1388766.A0A017SGU3"/>
<evidence type="ECO:0008006" key="5">
    <source>
        <dbReference type="Google" id="ProtNLM"/>
    </source>
</evidence>
<dbReference type="OrthoDB" id="5396at2759"/>
<dbReference type="GeneID" id="63702291"/>
<proteinExistence type="inferred from homology"/>
<dbReference type="Proteomes" id="UP000019804">
    <property type="component" value="Unassembled WGS sequence"/>
</dbReference>
<gene>
    <name evidence="3" type="ORF">EURHEDRAFT_530847</name>
</gene>
<dbReference type="InterPro" id="IPR007325">
    <property type="entry name" value="KFase/CYL"/>
</dbReference>
<dbReference type="EMBL" id="KK088422">
    <property type="protein sequence ID" value="EYE95500.1"/>
    <property type="molecule type" value="Genomic_DNA"/>
</dbReference>
<organism evidence="3 4">
    <name type="scientific">Aspergillus ruber (strain CBS 135680)</name>
    <dbReference type="NCBI Taxonomy" id="1388766"/>
    <lineage>
        <taxon>Eukaryota</taxon>
        <taxon>Fungi</taxon>
        <taxon>Dikarya</taxon>
        <taxon>Ascomycota</taxon>
        <taxon>Pezizomycotina</taxon>
        <taxon>Eurotiomycetes</taxon>
        <taxon>Eurotiomycetidae</taxon>
        <taxon>Eurotiales</taxon>
        <taxon>Aspergillaceae</taxon>
        <taxon>Aspergillus</taxon>
        <taxon>Aspergillus subgen. Aspergillus</taxon>
    </lineage>
</organism>
<comment type="similarity">
    <text evidence="1">Belongs to the Cyclase 1 superfamily.</text>
</comment>
<dbReference type="GO" id="GO:0019441">
    <property type="term" value="P:L-tryptophan catabolic process to kynurenine"/>
    <property type="evidence" value="ECO:0007669"/>
    <property type="project" value="InterPro"/>
</dbReference>
<evidence type="ECO:0000313" key="3">
    <source>
        <dbReference type="EMBL" id="EYE95500.1"/>
    </source>
</evidence>
<name>A0A017SGU3_ASPRC</name>
<dbReference type="GO" id="GO:0004061">
    <property type="term" value="F:arylformamidase activity"/>
    <property type="evidence" value="ECO:0007669"/>
    <property type="project" value="InterPro"/>
</dbReference>
<keyword evidence="4" id="KW-1185">Reference proteome</keyword>
<accession>A0A017SGU3</accession>
<dbReference type="RefSeq" id="XP_040639188.1">
    <property type="nucleotide sequence ID" value="XM_040787167.1"/>
</dbReference>
<dbReference type="InterPro" id="IPR037175">
    <property type="entry name" value="KFase_sf"/>
</dbReference>
<sequence length="339" mass="37922">MSTIQDPNQLPWNPDSTRFPSRKELPKLPGAPEDAAWVWGKDDAIGRLNLLTPTRVKAAIQEVKTGEIFRLDLPLDVPQTPAFGREVFQHNIKELFPGVAYDDTYNLNTQSGTQWDGFRHFGHIESGCFYNGTKPSDIYGANANLKCSIHHWSTHGIAGRAILLDYRHYANTNNIPYDPYTPHPITFADLNACAKFQGLDIRPESQGGCIKPGDILMVRSGFIERYNQLTPQARTEGAERTQFAGLAQEEAILDWLHDSYFAAVVGDSPTFECWPPKKEHGYIHQQILALWGMPLGEMWDLERLSRRCRELGKWTFFLTSAPANVAGGVGSHGNGTAIL</sequence>
<dbReference type="PANTHER" id="PTHR34861">
    <property type="match status" value="1"/>
</dbReference>
<dbReference type="SUPFAM" id="SSF102198">
    <property type="entry name" value="Putative cyclase"/>
    <property type="match status" value="1"/>
</dbReference>
<dbReference type="HOGENOM" id="CLU_030671_1_0_1"/>
<dbReference type="Gene3D" id="3.50.30.50">
    <property type="entry name" value="Putative cyclase"/>
    <property type="match status" value="1"/>
</dbReference>